<dbReference type="Proteomes" id="UP000887576">
    <property type="component" value="Unplaced"/>
</dbReference>
<sequence length="211" mass="24834">MVNYELLYFDISGRAGAIRLFLDYHQIPFTDTRIPRDQWPEIKKQMKFGQIPVLKILDKNLELPQSVAILRYLATKHGGLGENPEENALIDAFADQIQDTIIPVRPWIWTFTRNDPEEKKLEKFNEVALPTFRDSFVPFFSKQLQENGTGFLVGKKLTWVDFFLADFVDRIEKMFPEDQKKLMQPLLGHRDKILSLPNLEKRLEERKNHVF</sequence>
<organism evidence="1 2">
    <name type="scientific">Panagrolaimus sp. JU765</name>
    <dbReference type="NCBI Taxonomy" id="591449"/>
    <lineage>
        <taxon>Eukaryota</taxon>
        <taxon>Metazoa</taxon>
        <taxon>Ecdysozoa</taxon>
        <taxon>Nematoda</taxon>
        <taxon>Chromadorea</taxon>
        <taxon>Rhabditida</taxon>
        <taxon>Tylenchina</taxon>
        <taxon>Panagrolaimomorpha</taxon>
        <taxon>Panagrolaimoidea</taxon>
        <taxon>Panagrolaimidae</taxon>
        <taxon>Panagrolaimus</taxon>
    </lineage>
</organism>
<dbReference type="WBParaSite" id="JU765_v2.g9416.t1">
    <property type="protein sequence ID" value="JU765_v2.g9416.t1"/>
    <property type="gene ID" value="JU765_v2.g9416"/>
</dbReference>
<name>A0AC34RRM9_9BILA</name>
<proteinExistence type="predicted"/>
<evidence type="ECO:0000313" key="1">
    <source>
        <dbReference type="Proteomes" id="UP000887576"/>
    </source>
</evidence>
<protein>
    <submittedName>
        <fullName evidence="2">Glutathione S-transferase</fullName>
    </submittedName>
</protein>
<evidence type="ECO:0000313" key="2">
    <source>
        <dbReference type="WBParaSite" id="JU765_v2.g9416.t1"/>
    </source>
</evidence>
<reference evidence="2" key="1">
    <citation type="submission" date="2022-11" db="UniProtKB">
        <authorList>
            <consortium name="WormBaseParasite"/>
        </authorList>
    </citation>
    <scope>IDENTIFICATION</scope>
</reference>
<accession>A0AC34RRM9</accession>